<organism evidence="1 2">
    <name type="scientific">Candidatus Phycorickettsia trachydisci</name>
    <dbReference type="NCBI Taxonomy" id="2115978"/>
    <lineage>
        <taxon>Bacteria</taxon>
        <taxon>Pseudomonadati</taxon>
        <taxon>Pseudomonadota</taxon>
        <taxon>Alphaproteobacteria</taxon>
        <taxon>Rickettsiales</taxon>
        <taxon>Rickettsiaceae</taxon>
        <taxon>Candidatus Phycorickettsia</taxon>
    </lineage>
</organism>
<sequence>MRNQTRVCNCIAFHNFNYADINWRAWHEYCLSIFAKHNVIPNQVLVRGLHYGNSSKPKGLKAGLNKLEKFNFEGIEALDYSLKEEGAEDVDNVIMSIYISSRTKNPHSSKAVFCIDEKLEPFIQSNFEDLAAGFFNAAKVRYGYYYNRMLKDDASSYMFGGHISYLNPEEKRRFKIWSHAFIHEKYKTGDLRDIYKLNFLSREHLVRDIRHTDQQSSSTPITLESLINSSPVHGELKQLREGFWSWYVPDEYIESVRNALIPSGIILCV</sequence>
<reference evidence="1 2" key="1">
    <citation type="submission" date="2018-03" db="EMBL/GenBank/DDBJ databases">
        <title>A gene transfer event suggests a long-term partnership between eustigmatophyte algae and a novel lineage of endosymbiotic bacteria.</title>
        <authorList>
            <person name="Yurchenko T."/>
            <person name="Sevcikova T."/>
            <person name="Pribyl P."/>
            <person name="El Karkouri K."/>
            <person name="Klimes V."/>
            <person name="Amaral R."/>
            <person name="Zbrankova V."/>
            <person name="Kim E."/>
            <person name="Raoult D."/>
            <person name="Santos L.M.A."/>
            <person name="Elias M."/>
        </authorList>
    </citation>
    <scope>NUCLEOTIDE SEQUENCE [LARGE SCALE GENOMIC DNA]</scope>
    <source>
        <strain evidence="1">CCALA 838</strain>
    </source>
</reference>
<proteinExistence type="predicted"/>
<dbReference type="RefSeq" id="WP_106874778.1">
    <property type="nucleotide sequence ID" value="NZ_CP027845.1"/>
</dbReference>
<dbReference type="KEGG" id="ptc:phytr_10170"/>
<dbReference type="EMBL" id="CP027845">
    <property type="protein sequence ID" value="AVP87945.1"/>
    <property type="molecule type" value="Genomic_DNA"/>
</dbReference>
<dbReference type="Proteomes" id="UP000241762">
    <property type="component" value="Chromosome"/>
</dbReference>
<accession>A0A2P1P9L8</accession>
<protein>
    <submittedName>
        <fullName evidence="1">Uncharacterized protein</fullName>
    </submittedName>
</protein>
<keyword evidence="2" id="KW-1185">Reference proteome</keyword>
<dbReference type="OrthoDB" id="7858974at2"/>
<evidence type="ECO:0000313" key="2">
    <source>
        <dbReference type="Proteomes" id="UP000241762"/>
    </source>
</evidence>
<evidence type="ECO:0000313" key="1">
    <source>
        <dbReference type="EMBL" id="AVP87945.1"/>
    </source>
</evidence>
<gene>
    <name evidence="1" type="ORF">phytr_10170</name>
</gene>
<name>A0A2P1P9L8_9RICK</name>
<dbReference type="AlphaFoldDB" id="A0A2P1P9L8"/>